<proteinExistence type="predicted"/>
<accession>A0A418W3J5</accession>
<reference evidence="3 4" key="1">
    <citation type="submission" date="2018-09" db="EMBL/GenBank/DDBJ databases">
        <authorList>
            <person name="Zhu H."/>
        </authorList>
    </citation>
    <scope>NUCLEOTIDE SEQUENCE [LARGE SCALE GENOMIC DNA]</scope>
    <source>
        <strain evidence="3 4">K2W22B-5</strain>
    </source>
</reference>
<comment type="caution">
    <text evidence="3">The sequence shown here is derived from an EMBL/GenBank/DDBJ whole genome shotgun (WGS) entry which is preliminary data.</text>
</comment>
<organism evidence="3 4">
    <name type="scientific">Azospirillum cavernae</name>
    <dbReference type="NCBI Taxonomy" id="2320860"/>
    <lineage>
        <taxon>Bacteria</taxon>
        <taxon>Pseudomonadati</taxon>
        <taxon>Pseudomonadota</taxon>
        <taxon>Alphaproteobacteria</taxon>
        <taxon>Rhodospirillales</taxon>
        <taxon>Azospirillaceae</taxon>
        <taxon>Azospirillum</taxon>
    </lineage>
</organism>
<protein>
    <submittedName>
        <fullName evidence="3">Formylglycine-generating enzyme family protein</fullName>
    </submittedName>
</protein>
<sequence>MSAVIDKGWHPLADGNPPDWASEWGQDRYGVFVAVTVADVTQRLRWIPPGRFLMGSPEDEPGRFDNEGPQHAVTLSRGYWLFDTPCTQALWQAVMGENPSRFKSPDRPVETVSWNDAQNFLTRINGRVPGLDLTLPTEAQWEHACRAGTTTALYSGDIAILGERNAPALDPIAWYGGNSGVGFDLDNGEDSTGWPEKQHPHETAGTRPVARKRPNPWGLHDTLGNVLEWCADGRRDYTTQSETNPRGLVNPDAKRVLRGGAWKGKASFARAANRVWYLPDVRDGPFGFRCARLQT</sequence>
<dbReference type="SUPFAM" id="SSF56436">
    <property type="entry name" value="C-type lectin-like"/>
    <property type="match status" value="1"/>
</dbReference>
<evidence type="ECO:0000259" key="2">
    <source>
        <dbReference type="Pfam" id="PF03781"/>
    </source>
</evidence>
<dbReference type="PANTHER" id="PTHR23150:SF19">
    <property type="entry name" value="FORMYLGLYCINE-GENERATING ENZYME"/>
    <property type="match status" value="1"/>
</dbReference>
<name>A0A418W3J5_9PROT</name>
<dbReference type="Proteomes" id="UP000283458">
    <property type="component" value="Unassembled WGS sequence"/>
</dbReference>
<dbReference type="InterPro" id="IPR051043">
    <property type="entry name" value="Sulfatase_Mod_Factor_Kinase"/>
</dbReference>
<dbReference type="OrthoDB" id="9768004at2"/>
<gene>
    <name evidence="3" type="ORF">D3877_08620</name>
</gene>
<dbReference type="PANTHER" id="PTHR23150">
    <property type="entry name" value="SULFATASE MODIFYING FACTOR 1, 2"/>
    <property type="match status" value="1"/>
</dbReference>
<dbReference type="AlphaFoldDB" id="A0A418W3J5"/>
<evidence type="ECO:0000256" key="1">
    <source>
        <dbReference type="SAM" id="MobiDB-lite"/>
    </source>
</evidence>
<dbReference type="RefSeq" id="WP_119830217.1">
    <property type="nucleotide sequence ID" value="NZ_QYUL01000001.1"/>
</dbReference>
<feature type="domain" description="Sulfatase-modifying factor enzyme-like" evidence="2">
    <location>
        <begin position="46"/>
        <end position="292"/>
    </location>
</feature>
<dbReference type="InterPro" id="IPR005532">
    <property type="entry name" value="SUMF_dom"/>
</dbReference>
<dbReference type="GO" id="GO:0120147">
    <property type="term" value="F:formylglycine-generating oxidase activity"/>
    <property type="evidence" value="ECO:0007669"/>
    <property type="project" value="TreeGrafter"/>
</dbReference>
<evidence type="ECO:0000313" key="4">
    <source>
        <dbReference type="Proteomes" id="UP000283458"/>
    </source>
</evidence>
<dbReference type="InterPro" id="IPR042095">
    <property type="entry name" value="SUMF_sf"/>
</dbReference>
<dbReference type="Gene3D" id="3.90.1580.10">
    <property type="entry name" value="paralog of FGE (formylglycine-generating enzyme)"/>
    <property type="match status" value="1"/>
</dbReference>
<dbReference type="EMBL" id="QYUL01000001">
    <property type="protein sequence ID" value="RJF84569.1"/>
    <property type="molecule type" value="Genomic_DNA"/>
</dbReference>
<evidence type="ECO:0000313" key="3">
    <source>
        <dbReference type="EMBL" id="RJF84569.1"/>
    </source>
</evidence>
<feature type="region of interest" description="Disordered" evidence="1">
    <location>
        <begin position="187"/>
        <end position="217"/>
    </location>
</feature>
<keyword evidence="4" id="KW-1185">Reference proteome</keyword>
<dbReference type="Pfam" id="PF03781">
    <property type="entry name" value="FGE-sulfatase"/>
    <property type="match status" value="1"/>
</dbReference>
<dbReference type="InterPro" id="IPR016187">
    <property type="entry name" value="CTDL_fold"/>
</dbReference>